<feature type="region of interest" description="Disordered" evidence="1">
    <location>
        <begin position="765"/>
        <end position="800"/>
    </location>
</feature>
<proteinExistence type="predicted"/>
<evidence type="ECO:0008006" key="5">
    <source>
        <dbReference type="Google" id="ProtNLM"/>
    </source>
</evidence>
<name>A0A8J2X330_9STRA</name>
<feature type="chain" id="PRO_5035294268" description="Sulfotransferase domain-containing protein" evidence="2">
    <location>
        <begin position="16"/>
        <end position="800"/>
    </location>
</feature>
<dbReference type="PANTHER" id="PTHR36978:SF4">
    <property type="entry name" value="P-LOOP CONTAINING NUCLEOSIDE TRIPHOSPHATE HYDROLASE PROTEIN"/>
    <property type="match status" value="1"/>
</dbReference>
<dbReference type="AlphaFoldDB" id="A0A8J2X330"/>
<accession>A0A8J2X330</accession>
<dbReference type="OrthoDB" id="3348095at2759"/>
<dbReference type="SUPFAM" id="SSF52540">
    <property type="entry name" value="P-loop containing nucleoside triphosphate hydrolases"/>
    <property type="match status" value="1"/>
</dbReference>
<dbReference type="EMBL" id="CAKKNE010000006">
    <property type="protein sequence ID" value="CAH0379104.1"/>
    <property type="molecule type" value="Genomic_DNA"/>
</dbReference>
<dbReference type="Gene3D" id="3.40.50.300">
    <property type="entry name" value="P-loop containing nucleotide triphosphate hydrolases"/>
    <property type="match status" value="1"/>
</dbReference>
<dbReference type="Proteomes" id="UP000789595">
    <property type="component" value="Unassembled WGS sequence"/>
</dbReference>
<reference evidence="3" key="1">
    <citation type="submission" date="2021-11" db="EMBL/GenBank/DDBJ databases">
        <authorList>
            <consortium name="Genoscope - CEA"/>
            <person name="William W."/>
        </authorList>
    </citation>
    <scope>NUCLEOTIDE SEQUENCE</scope>
</reference>
<dbReference type="InterPro" id="IPR040632">
    <property type="entry name" value="Sulfotransfer_4"/>
</dbReference>
<keyword evidence="4" id="KW-1185">Reference proteome</keyword>
<protein>
    <recommendedName>
        <fullName evidence="5">Sulfotransferase domain-containing protein</fullName>
    </recommendedName>
</protein>
<dbReference type="Pfam" id="PF17784">
    <property type="entry name" value="Sulfotransfer_4"/>
    <property type="match status" value="1"/>
</dbReference>
<evidence type="ECO:0000313" key="3">
    <source>
        <dbReference type="EMBL" id="CAH0379104.1"/>
    </source>
</evidence>
<keyword evidence="2" id="KW-0732">Signal</keyword>
<gene>
    <name evidence="3" type="ORF">PECAL_6P07050</name>
</gene>
<feature type="compositionally biased region" description="Low complexity" evidence="1">
    <location>
        <begin position="784"/>
        <end position="793"/>
    </location>
</feature>
<evidence type="ECO:0000256" key="1">
    <source>
        <dbReference type="SAM" id="MobiDB-lite"/>
    </source>
</evidence>
<feature type="signal peptide" evidence="2">
    <location>
        <begin position="1"/>
        <end position="15"/>
    </location>
</feature>
<dbReference type="InterPro" id="IPR027417">
    <property type="entry name" value="P-loop_NTPase"/>
</dbReference>
<organism evidence="3 4">
    <name type="scientific">Pelagomonas calceolata</name>
    <dbReference type="NCBI Taxonomy" id="35677"/>
    <lineage>
        <taxon>Eukaryota</taxon>
        <taxon>Sar</taxon>
        <taxon>Stramenopiles</taxon>
        <taxon>Ochrophyta</taxon>
        <taxon>Pelagophyceae</taxon>
        <taxon>Pelagomonadales</taxon>
        <taxon>Pelagomonadaceae</taxon>
        <taxon>Pelagomonas</taxon>
    </lineage>
</organism>
<dbReference type="PANTHER" id="PTHR36978">
    <property type="entry name" value="P-LOOP CONTAINING NUCLEOTIDE TRIPHOSPHATE HYDROLASE"/>
    <property type="match status" value="1"/>
</dbReference>
<sequence length="800" mass="87402">MKLLPLTTLLCLAHAGKKTVRKRVPTTPRRRRPPAPTANYTLSAKVSSAVDCRQIWHLRGRRSRVVNLAIARTGSESVTRTMAAAGAAAHHDHACSLRDASRAGYDRVVISLRDPAARLVSGFQRRVAGGAKKRANRDLADIFGDDVDGYVEALRDVTHAKHAAALRVSLAPNAQHWLMPIEEYYLRGFEPRANGSLAVAFVCTEALDAGVRAVAARWDLRAPPATEATTHHASPNKSHGGMLAPANAAYVRALYARDAALHAAHCMNDVSFVRYGPVTGPKKGPRSEWGPSERRAYGRLTVDHARRFVAAATVARRAAVARLAPEKRREGVLFAAAGSASFVAAEVAPAVAHLQRVVGVKNATERSRIGYALYLESELHAAADSLRPFFDLIFDINEPIRKMAAGALRLDGMYKAYKLMSVAASPFDRTLYLDFDSRVCAPNSMRRLLDAGVDGDVMATSKYLGTSDPWAVQHSSNVVVVNGPRGRALFSVALLAYRLIGGPRGTQPPDQPALMVALRAVASADGILREAWPLNFTEASPDLVCRAKISSSTTCSPTSPCAVVHKPAKHDASRKIFVIGFKKTGTTTMERILSTLKMTPALPGKIRVAASRALVRQGDPEPALAAAASPARAFEDSPWCSAAAIPQFGGARLYEELAKRHENARFILTVRESQSWWASVERWVAVKASKKEKLIRTYTTLLGVTRFDNETFIEAYEEHNRRVQDFFSDQPDRLLVVDLREATWSTFCVFLEYWSGCPSGDLPRENTYQAPARSNYRSRRSRSKSSVPPHSSAYVGPLGM</sequence>
<comment type="caution">
    <text evidence="3">The sequence shown here is derived from an EMBL/GenBank/DDBJ whole genome shotgun (WGS) entry which is preliminary data.</text>
</comment>
<evidence type="ECO:0000313" key="4">
    <source>
        <dbReference type="Proteomes" id="UP000789595"/>
    </source>
</evidence>
<evidence type="ECO:0000256" key="2">
    <source>
        <dbReference type="SAM" id="SignalP"/>
    </source>
</evidence>